<keyword evidence="4 5" id="KW-0326">Glycosidase</keyword>
<dbReference type="RefSeq" id="WP_257819694.1">
    <property type="nucleotide sequence ID" value="NZ_JABXYM010000001.1"/>
</dbReference>
<comment type="similarity">
    <text evidence="5">Belongs to the glycosyl hydrolase.</text>
</comment>
<dbReference type="InterPro" id="IPR050985">
    <property type="entry name" value="Alpha-glycosidase_related"/>
</dbReference>
<protein>
    <recommendedName>
        <fullName evidence="2 5">Alpha-galactosidase</fullName>
        <ecNumber evidence="2 5">3.2.1.22</ecNumber>
    </recommendedName>
</protein>
<dbReference type="EMBL" id="JABXYM010000001">
    <property type="protein sequence ID" value="MCR6095042.1"/>
    <property type="molecule type" value="Genomic_DNA"/>
</dbReference>
<evidence type="ECO:0000256" key="4">
    <source>
        <dbReference type="ARBA" id="ARBA00023295"/>
    </source>
</evidence>
<dbReference type="InterPro" id="IPR017853">
    <property type="entry name" value="GH"/>
</dbReference>
<dbReference type="InterPro" id="IPR031705">
    <property type="entry name" value="Glyco_hydro_36_C"/>
</dbReference>
<evidence type="ECO:0000256" key="5">
    <source>
        <dbReference type="PIRNR" id="PIRNR005536"/>
    </source>
</evidence>
<evidence type="ECO:0000259" key="8">
    <source>
        <dbReference type="Pfam" id="PF16874"/>
    </source>
</evidence>
<feature type="binding site" evidence="7">
    <location>
        <position position="537"/>
    </location>
    <ligand>
        <name>substrate</name>
    </ligand>
</feature>
<comment type="catalytic activity">
    <reaction evidence="1 5">
        <text>Hydrolysis of terminal, non-reducing alpha-D-galactose residues in alpha-D-galactosides, including galactose oligosaccharides, galactomannans and galactolipids.</text>
        <dbReference type="EC" id="3.2.1.22"/>
    </reaction>
</comment>
<feature type="binding site" evidence="7">
    <location>
        <begin position="346"/>
        <end position="347"/>
    </location>
    <ligand>
        <name>substrate</name>
    </ligand>
</feature>
<dbReference type="Pfam" id="PF16875">
    <property type="entry name" value="Glyco_hydro_36N"/>
    <property type="match status" value="1"/>
</dbReference>
<accession>A0A9Q4FXB7</accession>
<comment type="caution">
    <text evidence="10">The sequence shown here is derived from an EMBL/GenBank/DDBJ whole genome shotgun (WGS) entry which is preliminary data.</text>
</comment>
<dbReference type="InterPro" id="IPR031704">
    <property type="entry name" value="Glyco_hydro_36_N"/>
</dbReference>
<proteinExistence type="inferred from homology"/>
<dbReference type="GO" id="GO:0016052">
    <property type="term" value="P:carbohydrate catabolic process"/>
    <property type="evidence" value="ECO:0007669"/>
    <property type="project" value="InterPro"/>
</dbReference>
<dbReference type="PANTHER" id="PTHR43053:SF3">
    <property type="entry name" value="ALPHA-GALACTOSIDASE C-RELATED"/>
    <property type="match status" value="1"/>
</dbReference>
<dbReference type="Pfam" id="PF16874">
    <property type="entry name" value="Glyco_hydro_36C"/>
    <property type="match status" value="1"/>
</dbReference>
<dbReference type="Gene3D" id="2.70.98.60">
    <property type="entry name" value="alpha-galactosidase from lactobacil brevis"/>
    <property type="match status" value="1"/>
</dbReference>
<dbReference type="Proteomes" id="UP001057753">
    <property type="component" value="Unassembled WGS sequence"/>
</dbReference>
<dbReference type="CDD" id="cd14791">
    <property type="entry name" value="GH36"/>
    <property type="match status" value="1"/>
</dbReference>
<dbReference type="PRINTS" id="PR00743">
    <property type="entry name" value="GLHYDRLASE36"/>
</dbReference>
<dbReference type="InterPro" id="IPR013780">
    <property type="entry name" value="Glyco_hydro_b"/>
</dbReference>
<feature type="active site" description="Proton donor" evidence="6">
    <location>
        <position position="537"/>
    </location>
</feature>
<dbReference type="AlphaFoldDB" id="A0A9Q4FXB7"/>
<reference evidence="10" key="1">
    <citation type="submission" date="2020-06" db="EMBL/GenBank/DDBJ databases">
        <title>Insight into the genomes of haloalkaliphilic bacilli from Kenyan soda lakes.</title>
        <authorList>
            <person name="Mwirichia R."/>
            <person name="Villamizar G.C."/>
            <person name="Poehlein A."/>
            <person name="Mugweru J."/>
            <person name="Kipnyargis A."/>
            <person name="Kiplimo D."/>
            <person name="Orwa P."/>
            <person name="Daniel R."/>
        </authorList>
    </citation>
    <scope>NUCLEOTIDE SEQUENCE</scope>
    <source>
        <strain evidence="10">B1096_S55</strain>
    </source>
</reference>
<sequence>MSVEVMCNEQRFVLETANTAYVLDIHEGGHLQHIYWGKKLAHKCDYKAMRPFVIAHSSFEATRGVMGYEFIPWGEMVYSEPTFKASNSTGERGFDWIYEDYKLETVNDQLTELSLCLTDKLGRYRIQLIYGVYKEYDMISRRLVVINESEELLTLEAARSLQVAFKPGQVSRFTHLAGKWVGEFQVIQETLSEGRKTIDSRRGNTSHQANPWFAVDTDATEETGDVWFGHLAYSGNWDIHVEKDAFGLVQLCGGMTDFDFSKVLKANESFETPPFFIGYSENGFSGMSHLAHRFQRDVILPKDHRDHLRKVLYNSWEATYFDVSVDEQKRLAEKAAAIGCELFVIDDGWFGERHSDQAGLGDWYVNQDKFPNGLSELISHVKSLNMAFGIWVEPEMVNKDSQLYDQHPDWVYQFSNKNHTEARHQLVLNLGKKEVRAYIKNWLGELLAKHNIHFIKWDMNRAFSEPGIVEKSHGALNHTKMSHEQQQLWMEHVTGLYEVIDHIKNKHPHVVIETCSGGGGRVDLGILQRTDQFWTSDNTDAVDRLSIQYGASFAYNAKAMMCWITDSPNWLNQREVPLTYRCHVAMLGALGVGGNLDHWDDIELAEAAKWIAYYKEIRRTVQEGNQYRLASPTISSRTDYTAIQYVSEDKEHSVVFLFEDGLKYGEQLTLITFKGLDPEAYYKDQSGFKATGSFFMNGGIQWQLSKQYTSEIYELHKCEE</sequence>
<dbReference type="InterPro" id="IPR013785">
    <property type="entry name" value="Aldolase_TIM"/>
</dbReference>
<evidence type="ECO:0000256" key="2">
    <source>
        <dbReference type="ARBA" id="ARBA00012755"/>
    </source>
</evidence>
<dbReference type="FunFam" id="3.20.20.70:FF:000118">
    <property type="entry name" value="Alpha-galactosidase"/>
    <property type="match status" value="1"/>
</dbReference>
<feature type="binding site" evidence="7">
    <location>
        <position position="515"/>
    </location>
    <ligand>
        <name>substrate</name>
    </ligand>
</feature>
<dbReference type="PIRSF" id="PIRSF005536">
    <property type="entry name" value="Agal"/>
    <property type="match status" value="1"/>
</dbReference>
<name>A0A9Q4FXB7_SALAG</name>
<dbReference type="SUPFAM" id="SSF51445">
    <property type="entry name" value="(Trans)glycosidases"/>
    <property type="match status" value="1"/>
</dbReference>
<dbReference type="Gene3D" id="3.20.20.70">
    <property type="entry name" value="Aldolase class I"/>
    <property type="match status" value="1"/>
</dbReference>
<organism evidence="10 11">
    <name type="scientific">Salipaludibacillus agaradhaerens</name>
    <name type="common">Bacillus agaradhaerens</name>
    <dbReference type="NCBI Taxonomy" id="76935"/>
    <lineage>
        <taxon>Bacteria</taxon>
        <taxon>Bacillati</taxon>
        <taxon>Bacillota</taxon>
        <taxon>Bacilli</taxon>
        <taxon>Bacillales</taxon>
        <taxon>Bacillaceae</taxon>
    </lineage>
</organism>
<evidence type="ECO:0000256" key="3">
    <source>
        <dbReference type="ARBA" id="ARBA00022801"/>
    </source>
</evidence>
<dbReference type="GO" id="GO:0004557">
    <property type="term" value="F:alpha-galactosidase activity"/>
    <property type="evidence" value="ECO:0007669"/>
    <property type="project" value="UniProtKB-UniRule"/>
</dbReference>
<feature type="domain" description="Glycosyl hydrolase family 36 N-terminal" evidence="9">
    <location>
        <begin position="29"/>
        <end position="264"/>
    </location>
</feature>
<keyword evidence="11" id="KW-1185">Reference proteome</keyword>
<feature type="binding site" evidence="7">
    <location>
        <position position="180"/>
    </location>
    <ligand>
        <name>substrate</name>
    </ligand>
</feature>
<gene>
    <name evidence="10" type="ORF">HXA33_00580</name>
</gene>
<feature type="active site" description="Nucleophile" evidence="6">
    <location>
        <position position="458"/>
    </location>
</feature>
<evidence type="ECO:0000313" key="10">
    <source>
        <dbReference type="EMBL" id="MCR6095042.1"/>
    </source>
</evidence>
<evidence type="ECO:0000259" key="9">
    <source>
        <dbReference type="Pfam" id="PF16875"/>
    </source>
</evidence>
<feature type="domain" description="Glycosyl hydrolase family 36 C-terminal" evidence="8">
    <location>
        <begin position="641"/>
        <end position="715"/>
    </location>
</feature>
<dbReference type="Pfam" id="PF02065">
    <property type="entry name" value="Melibiase"/>
    <property type="match status" value="1"/>
</dbReference>
<dbReference type="Gene3D" id="2.60.40.1180">
    <property type="entry name" value="Golgi alpha-mannosidase II"/>
    <property type="match status" value="1"/>
</dbReference>
<feature type="binding site" evidence="7">
    <location>
        <begin position="456"/>
        <end position="460"/>
    </location>
    <ligand>
        <name>substrate</name>
    </ligand>
</feature>
<dbReference type="InterPro" id="IPR038417">
    <property type="entry name" value="Alpga-gal_N_sf"/>
</dbReference>
<dbReference type="PANTHER" id="PTHR43053">
    <property type="entry name" value="GLYCOSIDASE FAMILY 31"/>
    <property type="match status" value="1"/>
</dbReference>
<dbReference type="EC" id="3.2.1.22" evidence="2 5"/>
<feature type="binding site" evidence="7">
    <location>
        <position position="423"/>
    </location>
    <ligand>
        <name>substrate</name>
    </ligand>
</feature>
<evidence type="ECO:0000256" key="1">
    <source>
        <dbReference type="ARBA" id="ARBA00001255"/>
    </source>
</evidence>
<evidence type="ECO:0000313" key="11">
    <source>
        <dbReference type="Proteomes" id="UP001057753"/>
    </source>
</evidence>
<keyword evidence="3 5" id="KW-0378">Hydrolase</keyword>
<evidence type="ECO:0000256" key="6">
    <source>
        <dbReference type="PIRSR" id="PIRSR005536-1"/>
    </source>
</evidence>
<evidence type="ECO:0000256" key="7">
    <source>
        <dbReference type="PIRSR" id="PIRSR005536-2"/>
    </source>
</evidence>
<dbReference type="InterPro" id="IPR002252">
    <property type="entry name" value="Glyco_hydro_36"/>
</dbReference>